<gene>
    <name evidence="1" type="ORF">NRB20_08640</name>
</gene>
<keyword evidence="2" id="KW-1185">Reference proteome</keyword>
<dbReference type="EMBL" id="WEGK01000002">
    <property type="protein sequence ID" value="MQY17798.1"/>
    <property type="molecule type" value="Genomic_DNA"/>
</dbReference>
<reference evidence="1 2" key="1">
    <citation type="submission" date="2019-10" db="EMBL/GenBank/DDBJ databases">
        <title>Nocardia macrotermitis sp. nov. and Nocardia aurantia sp. nov., isolated from the gut of fungus growing-termite Macrotermes natalensis.</title>
        <authorList>
            <person name="Benndorf R."/>
            <person name="Schwitalla J."/>
            <person name="Martin K."/>
            <person name="De Beer W."/>
            <person name="Kaster A.-K."/>
            <person name="Vollmers J."/>
            <person name="Poulsen M."/>
            <person name="Beemelmanns C."/>
        </authorList>
    </citation>
    <scope>NUCLEOTIDE SEQUENCE [LARGE SCALE GENOMIC DNA]</scope>
    <source>
        <strain evidence="1 2">RB20</strain>
    </source>
</reference>
<protein>
    <recommendedName>
        <fullName evidence="3">Diacylglycerol O-acyltransferase</fullName>
    </recommendedName>
</protein>
<evidence type="ECO:0000313" key="1">
    <source>
        <dbReference type="EMBL" id="MQY17798.1"/>
    </source>
</evidence>
<dbReference type="RefSeq" id="WP_153407915.1">
    <property type="nucleotide sequence ID" value="NZ_WEGK01000002.1"/>
</dbReference>
<evidence type="ECO:0000313" key="2">
    <source>
        <dbReference type="Proteomes" id="UP000438448"/>
    </source>
</evidence>
<dbReference type="OrthoDB" id="4370976at2"/>
<sequence length="341" mass="37035">MTSLAPQDATRYWLSRRAVNDLFLLYCFDDAGASFESLREEVLARAAGIPDLGVRLREYRFAYPRWVSCDAVASQITEPVVAGSVWTDVVAALENLLSCGVRAEEYPWRLHLFRGVRGAPGGDAPALVAVLQLSHALADGRRAADIARALWSDVPVSEPNSSERVSACRGRLARAVVRGPLLVETAALLKFPIAMARTVIRGLAAERARRELADLTTRGKIPTPATDFPPTRLNHPPAPTSHAIRMLVRDDLRVPGHTVTVVAATAIAVALSRYLSEHGEPNIRLGAQISMAVPAPPSSSSPRNNYADLAIELPVREPNPHIRAARISTALTARRTRTLHP</sequence>
<name>A0A7K0CWJ7_9NOCA</name>
<organism evidence="1 2">
    <name type="scientific">Nocardia macrotermitis</name>
    <dbReference type="NCBI Taxonomy" id="2585198"/>
    <lineage>
        <taxon>Bacteria</taxon>
        <taxon>Bacillati</taxon>
        <taxon>Actinomycetota</taxon>
        <taxon>Actinomycetes</taxon>
        <taxon>Mycobacteriales</taxon>
        <taxon>Nocardiaceae</taxon>
        <taxon>Nocardia</taxon>
    </lineage>
</organism>
<comment type="caution">
    <text evidence="1">The sequence shown here is derived from an EMBL/GenBank/DDBJ whole genome shotgun (WGS) entry which is preliminary data.</text>
</comment>
<accession>A0A7K0CWJ7</accession>
<proteinExistence type="predicted"/>
<dbReference type="AlphaFoldDB" id="A0A7K0CWJ7"/>
<dbReference type="Proteomes" id="UP000438448">
    <property type="component" value="Unassembled WGS sequence"/>
</dbReference>
<evidence type="ECO:0008006" key="3">
    <source>
        <dbReference type="Google" id="ProtNLM"/>
    </source>
</evidence>